<organism evidence="11 12">
    <name type="scientific">Astyanax mexicanus</name>
    <name type="common">Blind cave fish</name>
    <name type="synonym">Astyanax fasciatus mexicanus</name>
    <dbReference type="NCBI Taxonomy" id="7994"/>
    <lineage>
        <taxon>Eukaryota</taxon>
        <taxon>Metazoa</taxon>
        <taxon>Chordata</taxon>
        <taxon>Craniata</taxon>
        <taxon>Vertebrata</taxon>
        <taxon>Euteleostomi</taxon>
        <taxon>Actinopterygii</taxon>
        <taxon>Neopterygii</taxon>
        <taxon>Teleostei</taxon>
        <taxon>Ostariophysi</taxon>
        <taxon>Characiformes</taxon>
        <taxon>Characoidei</taxon>
        <taxon>Acestrorhamphidae</taxon>
        <taxon>Acestrorhamphinae</taxon>
        <taxon>Astyanax</taxon>
    </lineage>
</organism>
<evidence type="ECO:0000256" key="2">
    <source>
        <dbReference type="ARBA" id="ARBA00008370"/>
    </source>
</evidence>
<dbReference type="OrthoDB" id="5516033at2759"/>
<evidence type="ECO:0000256" key="6">
    <source>
        <dbReference type="ARBA" id="ARBA00022989"/>
    </source>
</evidence>
<reference evidence="10 13" key="1">
    <citation type="submission" date="2021-07" db="EMBL/GenBank/DDBJ databases">
        <authorList>
            <person name="Imarazene B."/>
            <person name="Zahm M."/>
            <person name="Klopp C."/>
            <person name="Cabau C."/>
            <person name="Beille S."/>
            <person name="Jouanno E."/>
            <person name="Castinel A."/>
            <person name="Lluch J."/>
            <person name="Gil L."/>
            <person name="Kuchtly C."/>
            <person name="Lopez Roques C."/>
            <person name="Donnadieu C."/>
            <person name="Parrinello H."/>
            <person name="Journot L."/>
            <person name="Du K."/>
            <person name="Schartl M."/>
            <person name="Retaux S."/>
            <person name="Guiguen Y."/>
        </authorList>
    </citation>
    <scope>NUCLEOTIDE SEQUENCE [LARGE SCALE GENOMIC DNA]</scope>
    <source>
        <strain evidence="10">Pach_M1</strain>
        <tissue evidence="10">Testis</tissue>
    </source>
</reference>
<dbReference type="RefSeq" id="XP_049337040.1">
    <property type="nucleotide sequence ID" value="XM_049481083.1"/>
</dbReference>
<evidence type="ECO:0000256" key="4">
    <source>
        <dbReference type="ARBA" id="ARBA00022692"/>
    </source>
</evidence>
<evidence type="ECO:0000313" key="11">
    <source>
        <dbReference type="Ensembl" id="ENSAMXP00005034680.1"/>
    </source>
</evidence>
<dbReference type="AlphaFoldDB" id="A0A8B9KC87"/>
<evidence type="ECO:0000256" key="5">
    <source>
        <dbReference type="ARBA" id="ARBA00022792"/>
    </source>
</evidence>
<feature type="region of interest" description="Disordered" evidence="9">
    <location>
        <begin position="84"/>
        <end position="110"/>
    </location>
</feature>
<dbReference type="Pfam" id="PF14138">
    <property type="entry name" value="COX16"/>
    <property type="match status" value="1"/>
</dbReference>
<reference evidence="11" key="2">
    <citation type="submission" date="2025-05" db="UniProtKB">
        <authorList>
            <consortium name="Ensembl"/>
        </authorList>
    </citation>
    <scope>IDENTIFICATION</scope>
</reference>
<evidence type="ECO:0000256" key="8">
    <source>
        <dbReference type="ARBA" id="ARBA00023136"/>
    </source>
</evidence>
<evidence type="ECO:0000313" key="10">
    <source>
        <dbReference type="EMBL" id="KAG9274975.1"/>
    </source>
</evidence>
<evidence type="ECO:0000313" key="13">
    <source>
        <dbReference type="Proteomes" id="UP000752171"/>
    </source>
</evidence>
<proteinExistence type="inferred from homology"/>
<dbReference type="EMBL" id="JAICCE010000007">
    <property type="protein sequence ID" value="KAG9274975.1"/>
    <property type="molecule type" value="Genomic_DNA"/>
</dbReference>
<accession>A0A8B9KC87</accession>
<comment type="subcellular location">
    <subcellularLocation>
        <location evidence="1">Mitochondrion inner membrane</location>
        <topology evidence="1">Single-pass membrane protein</topology>
    </subcellularLocation>
</comment>
<dbReference type="PANTHER" id="PTHR17130">
    <property type="entry name" value="MITOCHONDRIAL OUTER MEMBRANE PROTEIN 25"/>
    <property type="match status" value="1"/>
</dbReference>
<comment type="similarity">
    <text evidence="2">Belongs to the COX16 family.</text>
</comment>
<keyword evidence="5" id="KW-0999">Mitochondrion inner membrane</keyword>
<dbReference type="GO" id="GO:0033617">
    <property type="term" value="P:mitochondrial respiratory chain complex IV assembly"/>
    <property type="evidence" value="ECO:0007669"/>
    <property type="project" value="TreeGrafter"/>
</dbReference>
<dbReference type="PANTHER" id="PTHR17130:SF14">
    <property type="entry name" value="CYTOCHROME C OXIDASE ASSEMBLY PROTEIN COX16 HOMOLOG, MITOCHONDRIAL"/>
    <property type="match status" value="1"/>
</dbReference>
<evidence type="ECO:0000256" key="9">
    <source>
        <dbReference type="SAM" id="MobiDB-lite"/>
    </source>
</evidence>
<gene>
    <name evidence="11" type="primary">LOC103031497</name>
    <name evidence="10" type="ORF">AMEX_G9443</name>
</gene>
<evidence type="ECO:0000256" key="7">
    <source>
        <dbReference type="ARBA" id="ARBA00023128"/>
    </source>
</evidence>
<keyword evidence="4" id="KW-0812">Transmembrane</keyword>
<evidence type="ECO:0000313" key="12">
    <source>
        <dbReference type="Proteomes" id="UP000694621"/>
    </source>
</evidence>
<sequence length="110" mass="13220">MWQQLRRVQRSKTARYGVPMLLLIVGGSFGLREFTQLRYDDQKLKTKLVPELAARVNIEKQSVILEEEYEKMKKVDLDNWKNIRGPRPWENSKEFQDQQREQISKRQRGD</sequence>
<dbReference type="GeneID" id="103031497"/>
<protein>
    <recommendedName>
        <fullName evidence="3">Cytochrome c oxidase assembly protein COX16 homolog, mitochondrial</fullName>
    </recommendedName>
</protein>
<dbReference type="GO" id="GO:0005743">
    <property type="term" value="C:mitochondrial inner membrane"/>
    <property type="evidence" value="ECO:0007669"/>
    <property type="project" value="UniProtKB-SubCell"/>
</dbReference>
<keyword evidence="6" id="KW-1133">Transmembrane helix</keyword>
<name>A0A8B9KC87_ASTMX</name>
<dbReference type="Ensembl" id="ENSAMXT00005037835.1">
    <property type="protein sequence ID" value="ENSAMXP00005034680.1"/>
    <property type="gene ID" value="ENSAMXG00005016709.1"/>
</dbReference>
<evidence type="ECO:0000256" key="3">
    <source>
        <dbReference type="ARBA" id="ARBA00021814"/>
    </source>
</evidence>
<dbReference type="Proteomes" id="UP000694621">
    <property type="component" value="Unplaced"/>
</dbReference>
<dbReference type="InterPro" id="IPR020164">
    <property type="entry name" value="Cyt_c_Oxase_assmbl_COX16"/>
</dbReference>
<keyword evidence="7" id="KW-0496">Mitochondrion</keyword>
<evidence type="ECO:0000256" key="1">
    <source>
        <dbReference type="ARBA" id="ARBA00004434"/>
    </source>
</evidence>
<dbReference type="Proteomes" id="UP000752171">
    <property type="component" value="Unassembled WGS sequence"/>
</dbReference>
<keyword evidence="8" id="KW-0472">Membrane</keyword>
<feature type="compositionally biased region" description="Basic and acidic residues" evidence="9">
    <location>
        <begin position="90"/>
        <end position="110"/>
    </location>
</feature>
<dbReference type="OMA" id="FKYGVPF"/>